<evidence type="ECO:0000256" key="1">
    <source>
        <dbReference type="SAM" id="MobiDB-lite"/>
    </source>
</evidence>
<accession>A0A8B8AXU4</accession>
<dbReference type="GeneID" id="111105849"/>
<protein>
    <submittedName>
        <fullName evidence="4">Uncharacterized protein LOC111105849</fullName>
    </submittedName>
</protein>
<dbReference type="KEGG" id="cvn:111105849"/>
<dbReference type="AlphaFoldDB" id="A0A8B8AXU4"/>
<proteinExistence type="predicted"/>
<dbReference type="RefSeq" id="XP_022296007.1">
    <property type="nucleotide sequence ID" value="XM_022440299.1"/>
</dbReference>
<evidence type="ECO:0000313" key="3">
    <source>
        <dbReference type="Proteomes" id="UP000694844"/>
    </source>
</evidence>
<evidence type="ECO:0000256" key="2">
    <source>
        <dbReference type="SAM" id="SignalP"/>
    </source>
</evidence>
<organism evidence="3 4">
    <name type="scientific">Crassostrea virginica</name>
    <name type="common">Eastern oyster</name>
    <dbReference type="NCBI Taxonomy" id="6565"/>
    <lineage>
        <taxon>Eukaryota</taxon>
        <taxon>Metazoa</taxon>
        <taxon>Spiralia</taxon>
        <taxon>Lophotrochozoa</taxon>
        <taxon>Mollusca</taxon>
        <taxon>Bivalvia</taxon>
        <taxon>Autobranchia</taxon>
        <taxon>Pteriomorphia</taxon>
        <taxon>Ostreida</taxon>
        <taxon>Ostreoidea</taxon>
        <taxon>Ostreidae</taxon>
        <taxon>Crassostrea</taxon>
    </lineage>
</organism>
<gene>
    <name evidence="4" type="primary">LOC111105849</name>
</gene>
<feature type="compositionally biased region" description="Basic residues" evidence="1">
    <location>
        <begin position="133"/>
        <end position="146"/>
    </location>
</feature>
<dbReference type="OrthoDB" id="6136993at2759"/>
<feature type="signal peptide" evidence="2">
    <location>
        <begin position="1"/>
        <end position="20"/>
    </location>
</feature>
<feature type="region of interest" description="Disordered" evidence="1">
    <location>
        <begin position="112"/>
        <end position="146"/>
    </location>
</feature>
<sequence length="229" mass="27651">MERCVSVFLLLSVMTTSIWSLAAPEIRSLQKRSMEVADQLRLENELKRVKRLQEEEQLSRVKRFNDPDLLRQKRMNENSDEDALKRVKRLKRAVLEKKLKEGIALHRMKRGKLDDHDGPVHAHAQNKLSKEQRTKHRNKGGNRELKRRRMEMAMRRHGQLGEHRVMKKGDPRFHPNRRHGQFRKRMMKHRRFNGSDKKHAHQIRNILKRHHIQHHRNDVKKPKRHIKRS</sequence>
<name>A0A8B8AXU4_CRAVI</name>
<feature type="chain" id="PRO_5034466057" evidence="2">
    <location>
        <begin position="21"/>
        <end position="229"/>
    </location>
</feature>
<keyword evidence="2" id="KW-0732">Signal</keyword>
<evidence type="ECO:0000313" key="4">
    <source>
        <dbReference type="RefSeq" id="XP_022296007.1"/>
    </source>
</evidence>
<keyword evidence="3" id="KW-1185">Reference proteome</keyword>
<dbReference type="Proteomes" id="UP000694844">
    <property type="component" value="Chromosome 8"/>
</dbReference>
<reference evidence="4" key="1">
    <citation type="submission" date="2025-08" db="UniProtKB">
        <authorList>
            <consortium name="RefSeq"/>
        </authorList>
    </citation>
    <scope>IDENTIFICATION</scope>
    <source>
        <tissue evidence="4">Whole sample</tissue>
    </source>
</reference>